<gene>
    <name evidence="1" type="ORF">NC653_022720</name>
</gene>
<sequence length="37" mass="4273">MLHLNAENEAFKTVKWYGKPYGKIADDPWSRCPHGLV</sequence>
<evidence type="ECO:0000313" key="2">
    <source>
        <dbReference type="Proteomes" id="UP001164929"/>
    </source>
</evidence>
<dbReference type="AlphaFoldDB" id="A0AAD6MGT9"/>
<protein>
    <submittedName>
        <fullName evidence="1">Uncharacterized protein</fullName>
    </submittedName>
</protein>
<organism evidence="1 2">
    <name type="scientific">Populus alba x Populus x berolinensis</name>
    <dbReference type="NCBI Taxonomy" id="444605"/>
    <lineage>
        <taxon>Eukaryota</taxon>
        <taxon>Viridiplantae</taxon>
        <taxon>Streptophyta</taxon>
        <taxon>Embryophyta</taxon>
        <taxon>Tracheophyta</taxon>
        <taxon>Spermatophyta</taxon>
        <taxon>Magnoliopsida</taxon>
        <taxon>eudicotyledons</taxon>
        <taxon>Gunneridae</taxon>
        <taxon>Pentapetalae</taxon>
        <taxon>rosids</taxon>
        <taxon>fabids</taxon>
        <taxon>Malpighiales</taxon>
        <taxon>Salicaceae</taxon>
        <taxon>Saliceae</taxon>
        <taxon>Populus</taxon>
    </lineage>
</organism>
<dbReference type="Proteomes" id="UP001164929">
    <property type="component" value="Chromosome 9"/>
</dbReference>
<comment type="caution">
    <text evidence="1">The sequence shown here is derived from an EMBL/GenBank/DDBJ whole genome shotgun (WGS) entry which is preliminary data.</text>
</comment>
<name>A0AAD6MGT9_9ROSI</name>
<reference evidence="1" key="1">
    <citation type="journal article" date="2023" name="Mol. Ecol. Resour.">
        <title>Chromosome-level genome assembly of a triploid poplar Populus alba 'Berolinensis'.</title>
        <authorList>
            <person name="Chen S."/>
            <person name="Yu Y."/>
            <person name="Wang X."/>
            <person name="Wang S."/>
            <person name="Zhang T."/>
            <person name="Zhou Y."/>
            <person name="He R."/>
            <person name="Meng N."/>
            <person name="Wang Y."/>
            <person name="Liu W."/>
            <person name="Liu Z."/>
            <person name="Liu J."/>
            <person name="Guo Q."/>
            <person name="Huang H."/>
            <person name="Sederoff R.R."/>
            <person name="Wang G."/>
            <person name="Qu G."/>
            <person name="Chen S."/>
        </authorList>
    </citation>
    <scope>NUCLEOTIDE SEQUENCE</scope>
    <source>
        <strain evidence="1">SC-2020</strain>
    </source>
</reference>
<evidence type="ECO:0000313" key="1">
    <source>
        <dbReference type="EMBL" id="KAJ6984525.1"/>
    </source>
</evidence>
<keyword evidence="2" id="KW-1185">Reference proteome</keyword>
<accession>A0AAD6MGT9</accession>
<dbReference type="EMBL" id="JAQIZT010000009">
    <property type="protein sequence ID" value="KAJ6984525.1"/>
    <property type="molecule type" value="Genomic_DNA"/>
</dbReference>
<proteinExistence type="predicted"/>